<reference evidence="1 2" key="1">
    <citation type="submission" date="2024-04" db="EMBL/GenBank/DDBJ databases">
        <title>Tritrichomonas musculus Genome.</title>
        <authorList>
            <person name="Alves-Ferreira E."/>
            <person name="Grigg M."/>
            <person name="Lorenzi H."/>
            <person name="Galac M."/>
        </authorList>
    </citation>
    <scope>NUCLEOTIDE SEQUENCE [LARGE SCALE GENOMIC DNA]</scope>
    <source>
        <strain evidence="1 2">EAF2021</strain>
    </source>
</reference>
<name>A0ABR2KMF6_9EUKA</name>
<sequence>MPAGPGAADIFSDDGHHCRVRGNDAAGCHSGFINSQKNLYGRNRKVLHILWRIQCRCVRL</sequence>
<protein>
    <submittedName>
        <fullName evidence="1">Uncharacterized protein</fullName>
    </submittedName>
</protein>
<comment type="caution">
    <text evidence="1">The sequence shown here is derived from an EMBL/GenBank/DDBJ whole genome shotgun (WGS) entry which is preliminary data.</text>
</comment>
<accession>A0ABR2KMF6</accession>
<evidence type="ECO:0000313" key="2">
    <source>
        <dbReference type="Proteomes" id="UP001470230"/>
    </source>
</evidence>
<dbReference type="EMBL" id="JAPFFF010000004">
    <property type="protein sequence ID" value="KAK8892319.1"/>
    <property type="molecule type" value="Genomic_DNA"/>
</dbReference>
<dbReference type="Proteomes" id="UP001470230">
    <property type="component" value="Unassembled WGS sequence"/>
</dbReference>
<organism evidence="1 2">
    <name type="scientific">Tritrichomonas musculus</name>
    <dbReference type="NCBI Taxonomy" id="1915356"/>
    <lineage>
        <taxon>Eukaryota</taxon>
        <taxon>Metamonada</taxon>
        <taxon>Parabasalia</taxon>
        <taxon>Tritrichomonadida</taxon>
        <taxon>Tritrichomonadidae</taxon>
        <taxon>Tritrichomonas</taxon>
    </lineage>
</organism>
<evidence type="ECO:0000313" key="1">
    <source>
        <dbReference type="EMBL" id="KAK8892319.1"/>
    </source>
</evidence>
<gene>
    <name evidence="1" type="ORF">M9Y10_029545</name>
</gene>
<keyword evidence="2" id="KW-1185">Reference proteome</keyword>
<proteinExistence type="predicted"/>